<evidence type="ECO:0000256" key="2">
    <source>
        <dbReference type="ARBA" id="ARBA00022679"/>
    </source>
</evidence>
<dbReference type="InterPro" id="IPR049625">
    <property type="entry name" value="Glyco_transf_61_cat"/>
</dbReference>
<protein>
    <recommendedName>
        <fullName evidence="4">Glycosyltransferase 61 catalytic domain-containing protein</fullName>
    </recommendedName>
</protein>
<dbReference type="EMBL" id="CAUYUE010000012">
    <property type="protein sequence ID" value="CAK0785250.1"/>
    <property type="molecule type" value="Genomic_DNA"/>
</dbReference>
<evidence type="ECO:0000256" key="3">
    <source>
        <dbReference type="ARBA" id="ARBA00023180"/>
    </source>
</evidence>
<accession>A0AAV1IG95</accession>
<dbReference type="Pfam" id="PF04577">
    <property type="entry name" value="Glyco_transf_61"/>
    <property type="match status" value="1"/>
</dbReference>
<keyword evidence="3" id="KW-0325">Glycoprotein</keyword>
<evidence type="ECO:0000313" key="5">
    <source>
        <dbReference type="EMBL" id="CAK0785250.1"/>
    </source>
</evidence>
<feature type="domain" description="Glycosyltransferase 61 catalytic" evidence="4">
    <location>
        <begin position="220"/>
        <end position="373"/>
    </location>
</feature>
<evidence type="ECO:0000256" key="1">
    <source>
        <dbReference type="ARBA" id="ARBA00022676"/>
    </source>
</evidence>
<dbReference type="AlphaFoldDB" id="A0AAV1IG95"/>
<organism evidence="5 6">
    <name type="scientific">Coccomyxa viridis</name>
    <dbReference type="NCBI Taxonomy" id="1274662"/>
    <lineage>
        <taxon>Eukaryota</taxon>
        <taxon>Viridiplantae</taxon>
        <taxon>Chlorophyta</taxon>
        <taxon>core chlorophytes</taxon>
        <taxon>Trebouxiophyceae</taxon>
        <taxon>Trebouxiophyceae incertae sedis</taxon>
        <taxon>Coccomyxaceae</taxon>
        <taxon>Coccomyxa</taxon>
    </lineage>
</organism>
<keyword evidence="2" id="KW-0808">Transferase</keyword>
<dbReference type="Proteomes" id="UP001314263">
    <property type="component" value="Unassembled WGS sequence"/>
</dbReference>
<dbReference type="PANTHER" id="PTHR20961:SF136">
    <property type="entry name" value="PROTEIN O-GLCNAC TRANSFERASE"/>
    <property type="match status" value="1"/>
</dbReference>
<gene>
    <name evidence="5" type="ORF">CVIRNUC_008456</name>
</gene>
<dbReference type="GO" id="GO:0016763">
    <property type="term" value="F:pentosyltransferase activity"/>
    <property type="evidence" value="ECO:0007669"/>
    <property type="project" value="UniProtKB-ARBA"/>
</dbReference>
<proteinExistence type="predicted"/>
<dbReference type="GO" id="GO:0005794">
    <property type="term" value="C:Golgi apparatus"/>
    <property type="evidence" value="ECO:0007669"/>
    <property type="project" value="UniProtKB-ARBA"/>
</dbReference>
<dbReference type="InterPro" id="IPR007657">
    <property type="entry name" value="Glycosyltransferase_61"/>
</dbReference>
<reference evidence="5 6" key="1">
    <citation type="submission" date="2023-10" db="EMBL/GenBank/DDBJ databases">
        <authorList>
            <person name="Maclean D."/>
            <person name="Macfadyen A."/>
        </authorList>
    </citation>
    <scope>NUCLEOTIDE SEQUENCE [LARGE SCALE GENOMIC DNA]</scope>
</reference>
<comment type="caution">
    <text evidence="5">The sequence shown here is derived from an EMBL/GenBank/DDBJ whole genome shotgun (WGS) entry which is preliminary data.</text>
</comment>
<keyword evidence="1" id="KW-0328">Glycosyltransferase</keyword>
<sequence length="479" mass="55045">MSAGSANTSVTRKAGPANGVFPAGCKWRDLEPLNRSLGFWDMTEYEFWDDSAQMWSREMPEACLMRGERTARLWSERHLGSPRTEVNCSDTHCIYRNLWYNNGRFYLLVDGKEPVKGWDMTRNQKLHVLHVDSAPSFANSQIMQYVRGDTLLFDFVYFLHPTAIGHWGETMFPLFSILKREASFAWPPAQFILLHLKRVHLMEWVRMVVATALGVAPSGALPPIIMQQEVASIWDQIPSPLEGPDNATWVCFQRTLVVRDIFTGGKRTFFSQADAQDFRRRIYARNGLTSPVRQVPMPRHITFQRKRANRRVVNEEQLIELLREFGEVRVVEFNATTPFKEQLEIMASTAVLISVHTSNLANAPFLQPGSAVIELIQRNWIWHNLDRSFQVQTEVMGDIHHYAWRACLRNQTVYIHKRDGERFGDWASQQCSTEDCVEAHTNVDVVVNVAELRSLLQECLHLVYRGASVEEAALSWPPP</sequence>
<keyword evidence="6" id="KW-1185">Reference proteome</keyword>
<evidence type="ECO:0000313" key="6">
    <source>
        <dbReference type="Proteomes" id="UP001314263"/>
    </source>
</evidence>
<evidence type="ECO:0000259" key="4">
    <source>
        <dbReference type="Pfam" id="PF04577"/>
    </source>
</evidence>
<dbReference type="PANTHER" id="PTHR20961">
    <property type="entry name" value="GLYCOSYLTRANSFERASE"/>
    <property type="match status" value="1"/>
</dbReference>
<name>A0AAV1IG95_9CHLO</name>